<dbReference type="EMBL" id="JAFIDA010000001">
    <property type="protein sequence ID" value="MBP1327192.1"/>
    <property type="molecule type" value="Genomic_DNA"/>
</dbReference>
<keyword evidence="2" id="KW-1185">Reference proteome</keyword>
<dbReference type="RefSeq" id="WP_209705982.1">
    <property type="nucleotide sequence ID" value="NZ_JAFIDA010000001.1"/>
</dbReference>
<dbReference type="AlphaFoldDB" id="A0A940PUI0"/>
<gene>
    <name evidence="1" type="ORF">JOF28_002424</name>
</gene>
<name>A0A940PUI0_9MICO</name>
<evidence type="ECO:0008006" key="3">
    <source>
        <dbReference type="Google" id="ProtNLM"/>
    </source>
</evidence>
<comment type="caution">
    <text evidence="1">The sequence shown here is derived from an EMBL/GenBank/DDBJ whole genome shotgun (WGS) entry which is preliminary data.</text>
</comment>
<accession>A0A940PUI0</accession>
<reference evidence="1" key="1">
    <citation type="submission" date="2021-02" db="EMBL/GenBank/DDBJ databases">
        <title>Sequencing the genomes of 1000 actinobacteria strains.</title>
        <authorList>
            <person name="Klenk H.-P."/>
        </authorList>
    </citation>
    <scope>NUCLEOTIDE SEQUENCE</scope>
    <source>
        <strain evidence="1">DSM 22850</strain>
    </source>
</reference>
<sequence>MTARNTLKIVDDALIVIPRGMDRVWGLRKRITVPLSCITDVQIEHRPHWVPTGWRGPGLDAFGKLVGTFHPEQERHYWNFSGRGSVLTIAVSGGRPFDRLYLSVADLEACQQMVSTAAQLD</sequence>
<protein>
    <recommendedName>
        <fullName evidence="3">Bacterial Pleckstrin homology domain-containing protein</fullName>
    </recommendedName>
</protein>
<dbReference type="Proteomes" id="UP000675163">
    <property type="component" value="Unassembled WGS sequence"/>
</dbReference>
<evidence type="ECO:0000313" key="2">
    <source>
        <dbReference type="Proteomes" id="UP000675163"/>
    </source>
</evidence>
<proteinExistence type="predicted"/>
<organism evidence="1 2">
    <name type="scientific">Leucobacter exalbidus</name>
    <dbReference type="NCBI Taxonomy" id="662960"/>
    <lineage>
        <taxon>Bacteria</taxon>
        <taxon>Bacillati</taxon>
        <taxon>Actinomycetota</taxon>
        <taxon>Actinomycetes</taxon>
        <taxon>Micrococcales</taxon>
        <taxon>Microbacteriaceae</taxon>
        <taxon>Leucobacter</taxon>
    </lineage>
</organism>
<evidence type="ECO:0000313" key="1">
    <source>
        <dbReference type="EMBL" id="MBP1327192.1"/>
    </source>
</evidence>